<evidence type="ECO:0000313" key="1">
    <source>
        <dbReference type="EMBL" id="KKN17080.1"/>
    </source>
</evidence>
<feature type="non-terminal residue" evidence="1">
    <location>
        <position position="1"/>
    </location>
</feature>
<dbReference type="EMBL" id="LAZR01003559">
    <property type="protein sequence ID" value="KKN17080.1"/>
    <property type="molecule type" value="Genomic_DNA"/>
</dbReference>
<reference evidence="1" key="1">
    <citation type="journal article" date="2015" name="Nature">
        <title>Complex archaea that bridge the gap between prokaryotes and eukaryotes.</title>
        <authorList>
            <person name="Spang A."/>
            <person name="Saw J.H."/>
            <person name="Jorgensen S.L."/>
            <person name="Zaremba-Niedzwiedzka K."/>
            <person name="Martijn J."/>
            <person name="Lind A.E."/>
            <person name="van Eijk R."/>
            <person name="Schleper C."/>
            <person name="Guy L."/>
            <person name="Ettema T.J."/>
        </authorList>
    </citation>
    <scope>NUCLEOTIDE SEQUENCE</scope>
</reference>
<organism evidence="1">
    <name type="scientific">marine sediment metagenome</name>
    <dbReference type="NCBI Taxonomy" id="412755"/>
    <lineage>
        <taxon>unclassified sequences</taxon>
        <taxon>metagenomes</taxon>
        <taxon>ecological metagenomes</taxon>
    </lineage>
</organism>
<name>A0A0F9NC61_9ZZZZ</name>
<proteinExistence type="predicted"/>
<sequence length="108" mass="12493">LMSFLGSVLNQNTTLSNYSINEINNRMELVIDYIRDDLTDNDIEYGIEGKYTEMTRIGMIVCETVSSVFRRALNGMESRRIFNALKVTESLTQAPQKQTMKEALQFWK</sequence>
<comment type="caution">
    <text evidence="1">The sequence shown here is derived from an EMBL/GenBank/DDBJ whole genome shotgun (WGS) entry which is preliminary data.</text>
</comment>
<dbReference type="AlphaFoldDB" id="A0A0F9NC61"/>
<gene>
    <name evidence="1" type="ORF">LCGC14_0969580</name>
</gene>
<protein>
    <submittedName>
        <fullName evidence="1">Uncharacterized protein</fullName>
    </submittedName>
</protein>
<accession>A0A0F9NC61</accession>